<dbReference type="InterPro" id="IPR002048">
    <property type="entry name" value="EF_hand_dom"/>
</dbReference>
<accession>A0A8I6RID6</accession>
<dbReference type="GeneID" id="106664626"/>
<dbReference type="InterPro" id="IPR018247">
    <property type="entry name" value="EF_Hand_1_Ca_BS"/>
</dbReference>
<evidence type="ECO:0000256" key="2">
    <source>
        <dbReference type="ARBA" id="ARBA00022737"/>
    </source>
</evidence>
<dbReference type="Pfam" id="PF13499">
    <property type="entry name" value="EF-hand_7"/>
    <property type="match status" value="2"/>
</dbReference>
<dbReference type="GO" id="GO:0005509">
    <property type="term" value="F:calcium ion binding"/>
    <property type="evidence" value="ECO:0007669"/>
    <property type="project" value="InterPro"/>
</dbReference>
<reference evidence="5" key="1">
    <citation type="submission" date="2022-01" db="UniProtKB">
        <authorList>
            <consortium name="EnsemblMetazoa"/>
        </authorList>
    </citation>
    <scope>IDENTIFICATION</scope>
</reference>
<dbReference type="PANTHER" id="PTHR34524">
    <property type="entry name" value="CALCYPHOSIN"/>
    <property type="match status" value="1"/>
</dbReference>
<organism evidence="5 6">
    <name type="scientific">Cimex lectularius</name>
    <name type="common">Bed bug</name>
    <name type="synonym">Acanthia lectularia</name>
    <dbReference type="NCBI Taxonomy" id="79782"/>
    <lineage>
        <taxon>Eukaryota</taxon>
        <taxon>Metazoa</taxon>
        <taxon>Ecdysozoa</taxon>
        <taxon>Arthropoda</taxon>
        <taxon>Hexapoda</taxon>
        <taxon>Insecta</taxon>
        <taxon>Pterygota</taxon>
        <taxon>Neoptera</taxon>
        <taxon>Paraneoptera</taxon>
        <taxon>Hemiptera</taxon>
        <taxon>Heteroptera</taxon>
        <taxon>Panheteroptera</taxon>
        <taxon>Cimicomorpha</taxon>
        <taxon>Cimicidae</taxon>
        <taxon>Cimex</taxon>
    </lineage>
</organism>
<dbReference type="InterPro" id="IPR011992">
    <property type="entry name" value="EF-hand-dom_pair"/>
</dbReference>
<dbReference type="PROSITE" id="PS00018">
    <property type="entry name" value="EF_HAND_1"/>
    <property type="match status" value="3"/>
</dbReference>
<dbReference type="AlphaFoldDB" id="A0A8I6RID6"/>
<dbReference type="Gene3D" id="1.10.238.10">
    <property type="entry name" value="EF-hand"/>
    <property type="match status" value="2"/>
</dbReference>
<dbReference type="CDD" id="cd00051">
    <property type="entry name" value="EFh"/>
    <property type="match status" value="2"/>
</dbReference>
<dbReference type="EnsemblMetazoa" id="XM_014390536.1">
    <property type="protein sequence ID" value="XP_014246022.1"/>
    <property type="gene ID" value="LOC106664626"/>
</dbReference>
<dbReference type="RefSeq" id="XP_014246022.1">
    <property type="nucleotide sequence ID" value="XM_014390536.1"/>
</dbReference>
<evidence type="ECO:0000256" key="3">
    <source>
        <dbReference type="ARBA" id="ARBA00022837"/>
    </source>
</evidence>
<dbReference type="PANTHER" id="PTHR34524:SF6">
    <property type="entry name" value="CALCYPHOSINE LIKE"/>
    <property type="match status" value="1"/>
</dbReference>
<dbReference type="InterPro" id="IPR051581">
    <property type="entry name" value="Ca-bind"/>
</dbReference>
<keyword evidence="1" id="KW-0479">Metal-binding</keyword>
<evidence type="ECO:0000259" key="4">
    <source>
        <dbReference type="PROSITE" id="PS50222"/>
    </source>
</evidence>
<keyword evidence="6" id="KW-1185">Reference proteome</keyword>
<feature type="domain" description="EF-hand" evidence="4">
    <location>
        <begin position="33"/>
        <end position="68"/>
    </location>
</feature>
<dbReference type="OrthoDB" id="26525at2759"/>
<feature type="domain" description="EF-hand" evidence="4">
    <location>
        <begin position="70"/>
        <end position="105"/>
    </location>
</feature>
<sequence>MSRKVCGRLTAAEKIRQMYLKNTSAKTPHLSNHEIAETRKLFTYFDRNKDSHLDQKEYSDLIAYETSNRLSENGLKTIFDSIDQNNDKMISLNEFLEYKCRLFRPPRQHALKAIFKRYDKNKDGLINQEDLRICWIELGEDPFVRNFNLWFEQEDKNKDGLINVHEFESFVSKNFWKQRSSGKP</sequence>
<dbReference type="SMART" id="SM00054">
    <property type="entry name" value="EFh"/>
    <property type="match status" value="4"/>
</dbReference>
<protein>
    <recommendedName>
        <fullName evidence="4">EF-hand domain-containing protein</fullName>
    </recommendedName>
</protein>
<dbReference type="Proteomes" id="UP000494040">
    <property type="component" value="Unassembled WGS sequence"/>
</dbReference>
<dbReference type="SUPFAM" id="SSF47473">
    <property type="entry name" value="EF-hand"/>
    <property type="match status" value="1"/>
</dbReference>
<feature type="domain" description="EF-hand" evidence="4">
    <location>
        <begin position="142"/>
        <end position="177"/>
    </location>
</feature>
<name>A0A8I6RID6_CIMLE</name>
<evidence type="ECO:0000313" key="6">
    <source>
        <dbReference type="Proteomes" id="UP000494040"/>
    </source>
</evidence>
<evidence type="ECO:0000313" key="5">
    <source>
        <dbReference type="EnsemblMetazoa" id="XP_014246022.1"/>
    </source>
</evidence>
<keyword evidence="2" id="KW-0677">Repeat</keyword>
<dbReference type="PROSITE" id="PS50222">
    <property type="entry name" value="EF_HAND_2"/>
    <property type="match status" value="4"/>
</dbReference>
<feature type="domain" description="EF-hand" evidence="4">
    <location>
        <begin position="106"/>
        <end position="141"/>
    </location>
</feature>
<evidence type="ECO:0000256" key="1">
    <source>
        <dbReference type="ARBA" id="ARBA00022723"/>
    </source>
</evidence>
<proteinExistence type="predicted"/>
<keyword evidence="3" id="KW-0106">Calcium</keyword>